<keyword evidence="11" id="KW-1185">Reference proteome</keyword>
<comment type="catalytic activity">
    <reaction evidence="9">
        <text>L-methionyl-[protein] + S-adenosyl-L-methionine = S-methyl-L-methionyl-[protein] + S-adenosyl-L-homocysteine</text>
        <dbReference type="Rhea" id="RHEA:60560"/>
        <dbReference type="Rhea" id="RHEA-COMP:12313"/>
        <dbReference type="Rhea" id="RHEA-COMP:15592"/>
        <dbReference type="ChEBI" id="CHEBI:16044"/>
        <dbReference type="ChEBI" id="CHEBI:57856"/>
        <dbReference type="ChEBI" id="CHEBI:59789"/>
        <dbReference type="ChEBI" id="CHEBI:142742"/>
    </reaction>
    <physiologicalReaction direction="left-to-right" evidence="9">
        <dbReference type="Rhea" id="RHEA:60561"/>
    </physiologicalReaction>
</comment>
<gene>
    <name evidence="10" type="ORF">B0T25DRAFT_339358</name>
</gene>
<evidence type="ECO:0000256" key="4">
    <source>
        <dbReference type="ARBA" id="ARBA00022691"/>
    </source>
</evidence>
<accession>A0AAJ0H6P7</accession>
<keyword evidence="2 10" id="KW-0489">Methyltransferase</keyword>
<evidence type="ECO:0000256" key="9">
    <source>
        <dbReference type="ARBA" id="ARBA00047870"/>
    </source>
</evidence>
<evidence type="ECO:0000256" key="1">
    <source>
        <dbReference type="ARBA" id="ARBA00004123"/>
    </source>
</evidence>
<dbReference type="SUPFAM" id="SSF53335">
    <property type="entry name" value="S-adenosyl-L-methionine-dependent methyltransferases"/>
    <property type="match status" value="1"/>
</dbReference>
<comment type="similarity">
    <text evidence="8">Belongs to the methyltransferase superfamily. LaeA methyltransferase family.</text>
</comment>
<dbReference type="Pfam" id="PF13489">
    <property type="entry name" value="Methyltransf_23"/>
    <property type="match status" value="1"/>
</dbReference>
<keyword evidence="4" id="KW-0949">S-adenosyl-L-methionine</keyword>
<evidence type="ECO:0000256" key="8">
    <source>
        <dbReference type="ARBA" id="ARBA00038158"/>
    </source>
</evidence>
<dbReference type="GO" id="GO:0005634">
    <property type="term" value="C:nucleus"/>
    <property type="evidence" value="ECO:0007669"/>
    <property type="project" value="UniProtKB-SubCell"/>
</dbReference>
<dbReference type="AlphaFoldDB" id="A0AAJ0H6P7"/>
<evidence type="ECO:0000256" key="2">
    <source>
        <dbReference type="ARBA" id="ARBA00022603"/>
    </source>
</evidence>
<dbReference type="PANTHER" id="PTHR43591">
    <property type="entry name" value="METHYLTRANSFERASE"/>
    <property type="match status" value="1"/>
</dbReference>
<reference evidence="10" key="2">
    <citation type="submission" date="2023-06" db="EMBL/GenBank/DDBJ databases">
        <authorList>
            <consortium name="Lawrence Berkeley National Laboratory"/>
            <person name="Haridas S."/>
            <person name="Hensen N."/>
            <person name="Bonometti L."/>
            <person name="Westerberg I."/>
            <person name="Brannstrom I.O."/>
            <person name="Guillou S."/>
            <person name="Cros-Aarteil S."/>
            <person name="Calhoun S."/>
            <person name="Kuo A."/>
            <person name="Mondo S."/>
            <person name="Pangilinan J."/>
            <person name="Riley R."/>
            <person name="Labutti K."/>
            <person name="Andreopoulos B."/>
            <person name="Lipzen A."/>
            <person name="Chen C."/>
            <person name="Yanf M."/>
            <person name="Daum C."/>
            <person name="Ng V."/>
            <person name="Clum A."/>
            <person name="Steindorff A."/>
            <person name="Ohm R."/>
            <person name="Martin F."/>
            <person name="Silar P."/>
            <person name="Natvig D."/>
            <person name="Lalanne C."/>
            <person name="Gautier V."/>
            <person name="Ament-Velasquez S.L."/>
            <person name="Kruys A."/>
            <person name="Hutchinson M.I."/>
            <person name="Powell A.J."/>
            <person name="Barry K."/>
            <person name="Miller A.N."/>
            <person name="Grigoriev I.V."/>
            <person name="Debuchy R."/>
            <person name="Gladieux P."/>
            <person name="Thoren M.H."/>
            <person name="Johannesson H."/>
        </authorList>
    </citation>
    <scope>NUCLEOTIDE SEQUENCE</scope>
    <source>
        <strain evidence="10">CBS 955.72</strain>
    </source>
</reference>
<reference evidence="10" key="1">
    <citation type="journal article" date="2023" name="Mol. Phylogenet. Evol.">
        <title>Genome-scale phylogeny and comparative genomics of the fungal order Sordariales.</title>
        <authorList>
            <person name="Hensen N."/>
            <person name="Bonometti L."/>
            <person name="Westerberg I."/>
            <person name="Brannstrom I.O."/>
            <person name="Guillou S."/>
            <person name="Cros-Aarteil S."/>
            <person name="Calhoun S."/>
            <person name="Haridas S."/>
            <person name="Kuo A."/>
            <person name="Mondo S."/>
            <person name="Pangilinan J."/>
            <person name="Riley R."/>
            <person name="LaButti K."/>
            <person name="Andreopoulos B."/>
            <person name="Lipzen A."/>
            <person name="Chen C."/>
            <person name="Yan M."/>
            <person name="Daum C."/>
            <person name="Ng V."/>
            <person name="Clum A."/>
            <person name="Steindorff A."/>
            <person name="Ohm R.A."/>
            <person name="Martin F."/>
            <person name="Silar P."/>
            <person name="Natvig D.O."/>
            <person name="Lalanne C."/>
            <person name="Gautier V."/>
            <person name="Ament-Velasquez S.L."/>
            <person name="Kruys A."/>
            <person name="Hutchinson M.I."/>
            <person name="Powell A.J."/>
            <person name="Barry K."/>
            <person name="Miller A.N."/>
            <person name="Grigoriev I.V."/>
            <person name="Debuchy R."/>
            <person name="Gladieux P."/>
            <person name="Hiltunen Thoren M."/>
            <person name="Johannesson H."/>
        </authorList>
    </citation>
    <scope>NUCLEOTIDE SEQUENCE</scope>
    <source>
        <strain evidence="10">CBS 955.72</strain>
    </source>
</reference>
<keyword evidence="7" id="KW-0539">Nucleus</keyword>
<comment type="subcellular location">
    <subcellularLocation>
        <location evidence="1">Nucleus</location>
    </subcellularLocation>
</comment>
<dbReference type="Proteomes" id="UP001275084">
    <property type="component" value="Unassembled WGS sequence"/>
</dbReference>
<dbReference type="GO" id="GO:0008168">
    <property type="term" value="F:methyltransferase activity"/>
    <property type="evidence" value="ECO:0007669"/>
    <property type="project" value="UniProtKB-KW"/>
</dbReference>
<dbReference type="EMBL" id="JAUIQD010000008">
    <property type="protein sequence ID" value="KAK3341357.1"/>
    <property type="molecule type" value="Genomic_DNA"/>
</dbReference>
<dbReference type="CDD" id="cd02440">
    <property type="entry name" value="AdoMet_MTases"/>
    <property type="match status" value="1"/>
</dbReference>
<evidence type="ECO:0000313" key="11">
    <source>
        <dbReference type="Proteomes" id="UP001275084"/>
    </source>
</evidence>
<comment type="caution">
    <text evidence="10">The sequence shown here is derived from an EMBL/GenBank/DDBJ whole genome shotgun (WGS) entry which is preliminary data.</text>
</comment>
<organism evidence="10 11">
    <name type="scientific">Lasiosphaeria hispida</name>
    <dbReference type="NCBI Taxonomy" id="260671"/>
    <lineage>
        <taxon>Eukaryota</taxon>
        <taxon>Fungi</taxon>
        <taxon>Dikarya</taxon>
        <taxon>Ascomycota</taxon>
        <taxon>Pezizomycotina</taxon>
        <taxon>Sordariomycetes</taxon>
        <taxon>Sordariomycetidae</taxon>
        <taxon>Sordariales</taxon>
        <taxon>Lasiosphaeriaceae</taxon>
        <taxon>Lasiosphaeria</taxon>
    </lineage>
</organism>
<evidence type="ECO:0000256" key="6">
    <source>
        <dbReference type="ARBA" id="ARBA00023163"/>
    </source>
</evidence>
<evidence type="ECO:0000313" key="10">
    <source>
        <dbReference type="EMBL" id="KAK3341357.1"/>
    </source>
</evidence>
<keyword evidence="6" id="KW-0804">Transcription</keyword>
<keyword evidence="5" id="KW-0805">Transcription regulation</keyword>
<dbReference type="PANTHER" id="PTHR43591:SF30">
    <property type="entry name" value="PROTEIN-METHIONINE METHYLTRANSFERASE LAEA"/>
    <property type="match status" value="1"/>
</dbReference>
<dbReference type="Gene3D" id="3.40.50.150">
    <property type="entry name" value="Vaccinia Virus protein VP39"/>
    <property type="match status" value="1"/>
</dbReference>
<dbReference type="InterPro" id="IPR029063">
    <property type="entry name" value="SAM-dependent_MTases_sf"/>
</dbReference>
<keyword evidence="3" id="KW-0808">Transferase</keyword>
<evidence type="ECO:0000256" key="5">
    <source>
        <dbReference type="ARBA" id="ARBA00023015"/>
    </source>
</evidence>
<evidence type="ECO:0000256" key="7">
    <source>
        <dbReference type="ARBA" id="ARBA00023242"/>
    </source>
</evidence>
<name>A0AAJ0H6P7_9PEZI</name>
<evidence type="ECO:0000256" key="3">
    <source>
        <dbReference type="ARBA" id="ARBA00022679"/>
    </source>
</evidence>
<proteinExistence type="inferred from homology"/>
<dbReference type="GO" id="GO:0032259">
    <property type="term" value="P:methylation"/>
    <property type="evidence" value="ECO:0007669"/>
    <property type="project" value="UniProtKB-KW"/>
</dbReference>
<sequence length="314" mass="36433">MDSHQAGTHSERGHPPPVVRVNTQVYQENGRFYGTYKKGKYMFPVDETELDRLDIFHKFFLILRRDAFFNIPLHNQENPKILDLGCGTGLWGIDVAEKFPHAHLIGVDLNLIQPEYIPPNIQFWQRDIEMPWQDMEPGGWDLIHLRTLNGSIANWPKLYQEIHRHLKPYYGCVEQVEIDWTPRTDDGSLPPNSFLMQWAEELMDAMDGFDRSIRVDSNLTKQRMMEAGLLDINEETIKFALNGWPNDARGREIGRWFNLGFTQGMQALTMAPLSRGHGKTHAEIMALIEKALVEVRSLKVHAYFTVHIFTARRH</sequence>
<protein>
    <submittedName>
        <fullName evidence="10">S-adenosyl-L-methionine-dependent methyltransferase</fullName>
    </submittedName>
</protein>